<dbReference type="PANTHER" id="PTHR11358:SF35">
    <property type="entry name" value="FORMIMIDOYLGLUTAMASE"/>
    <property type="match status" value="1"/>
</dbReference>
<dbReference type="Proteomes" id="UP000242915">
    <property type="component" value="Unassembled WGS sequence"/>
</dbReference>
<dbReference type="PIRSF" id="PIRSF036979">
    <property type="entry name" value="Arginase"/>
    <property type="match status" value="1"/>
</dbReference>
<protein>
    <recommendedName>
        <fullName evidence="5 6">Formimidoylglutamase</fullName>
        <ecNumber evidence="5 6">3.5.3.8</ecNumber>
    </recommendedName>
    <alternativeName>
        <fullName evidence="5">Formiminoglutamase</fullName>
    </alternativeName>
    <alternativeName>
        <fullName evidence="5">Formiminoglutamate hydrolase</fullName>
    </alternativeName>
</protein>
<feature type="binding site" evidence="7">
    <location>
        <position position="154"/>
    </location>
    <ligand>
        <name>Mn(2+)</name>
        <dbReference type="ChEBI" id="CHEBI:29035"/>
        <label>1</label>
    </ligand>
</feature>
<comment type="similarity">
    <text evidence="5 8">Belongs to the arginase family.</text>
</comment>
<dbReference type="CDD" id="cd09988">
    <property type="entry name" value="Formimidoylglutamase"/>
    <property type="match status" value="1"/>
</dbReference>
<comment type="function">
    <text evidence="5">Catalyzes the conversion of N-formimidoyl-L-glutamate to L-glutamate and formamide.</text>
</comment>
<feature type="binding site" evidence="5">
    <location>
        <position position="245"/>
    </location>
    <ligand>
        <name>Mn(2+)</name>
        <dbReference type="ChEBI" id="CHEBI:29035"/>
        <label>2</label>
    </ligand>
</feature>
<dbReference type="HAMAP" id="MF_00737">
    <property type="entry name" value="Formimidoylglutam"/>
    <property type="match status" value="1"/>
</dbReference>
<sequence>MTVIADMQVWTGRTDAAEGQSALRWHQWVQPYAQQQASGTTLLGFACDEGVRRNQGRTGARQGPQALRKALANLAWHGSAPVYDAGDVCCESDQLESAQQRYATRVTELLGQGHRPLGLGGGHEIALASFTGLADHLRSQESAPKLGILNFDAHFDLRFAAQSSSGTPFLQIAEYCQAAGMDFEYCCLGVSEHNNTQSLFDQAARLNVRYLLDRQMQGWNLAAVEAFLQAFLSRVDHLYMTVCLDVLPANQAPGVSAPSAHGVDLMVVEHLVRLAKASGKLRLADIAELNPSLDQDNRTARIGARLLASMVD</sequence>
<dbReference type="InterPro" id="IPR006035">
    <property type="entry name" value="Ureohydrolase"/>
</dbReference>
<keyword evidence="2 5" id="KW-0378">Hydrolase</keyword>
<dbReference type="Pfam" id="PF00491">
    <property type="entry name" value="Arginase"/>
    <property type="match status" value="1"/>
</dbReference>
<evidence type="ECO:0000256" key="1">
    <source>
        <dbReference type="ARBA" id="ARBA00022723"/>
    </source>
</evidence>
<accession>A0A239C296</accession>
<comment type="pathway">
    <text evidence="5">Amino-acid degradation; L-histidine degradation into L-glutamate; L-glutamate from N-formimidoyl-L-glutamate (hydrolase route): step 1/1.</text>
</comment>
<feature type="binding site" evidence="5">
    <location>
        <position position="243"/>
    </location>
    <ligand>
        <name>Mn(2+)</name>
        <dbReference type="ChEBI" id="CHEBI:29035"/>
        <label>2</label>
    </ligand>
</feature>
<dbReference type="Gene3D" id="3.40.800.10">
    <property type="entry name" value="Ureohydrolase domain"/>
    <property type="match status" value="1"/>
</dbReference>
<feature type="binding site" evidence="5 7">
    <location>
        <position position="123"/>
    </location>
    <ligand>
        <name>Mn(2+)</name>
        <dbReference type="ChEBI" id="CHEBI:29035"/>
        <label>1</label>
    </ligand>
</feature>
<name>A0A239C296_9PSED</name>
<dbReference type="EC" id="3.5.3.8" evidence="5 6"/>
<evidence type="ECO:0000256" key="6">
    <source>
        <dbReference type="NCBIfam" id="TIGR01227"/>
    </source>
</evidence>
<keyword evidence="3 5" id="KW-0369">Histidine metabolism</keyword>
<dbReference type="GO" id="GO:0050415">
    <property type="term" value="F:formimidoylglutamase activity"/>
    <property type="evidence" value="ECO:0007669"/>
    <property type="project" value="UniProtKB-UniRule"/>
</dbReference>
<dbReference type="InterPro" id="IPR023696">
    <property type="entry name" value="Ureohydrolase_dom_sf"/>
</dbReference>
<evidence type="ECO:0000256" key="4">
    <source>
        <dbReference type="ARBA" id="ARBA00023211"/>
    </source>
</evidence>
<dbReference type="InterPro" id="IPR005923">
    <property type="entry name" value="HutG"/>
</dbReference>
<evidence type="ECO:0000313" key="10">
    <source>
        <dbReference type="Proteomes" id="UP000242915"/>
    </source>
</evidence>
<dbReference type="AlphaFoldDB" id="A0A239C296"/>
<evidence type="ECO:0000256" key="7">
    <source>
        <dbReference type="PIRSR" id="PIRSR036979-1"/>
    </source>
</evidence>
<dbReference type="GO" id="GO:0033389">
    <property type="term" value="P:putrescine biosynthetic process from arginine, via agmatine"/>
    <property type="evidence" value="ECO:0007669"/>
    <property type="project" value="TreeGrafter"/>
</dbReference>
<evidence type="ECO:0000313" key="9">
    <source>
        <dbReference type="EMBL" id="SNS14250.1"/>
    </source>
</evidence>
<keyword evidence="1 5" id="KW-0479">Metal-binding</keyword>
<comment type="cofactor">
    <cofactor evidence="5 7">
        <name>Mn(2+)</name>
        <dbReference type="ChEBI" id="CHEBI:29035"/>
    </cofactor>
    <text evidence="5 7">Binds 2 manganese ions per subunit.</text>
</comment>
<dbReference type="SUPFAM" id="SSF52768">
    <property type="entry name" value="Arginase/deacetylase"/>
    <property type="match status" value="1"/>
</dbReference>
<evidence type="ECO:0000256" key="3">
    <source>
        <dbReference type="ARBA" id="ARBA00022808"/>
    </source>
</evidence>
<evidence type="ECO:0000256" key="2">
    <source>
        <dbReference type="ARBA" id="ARBA00022801"/>
    </source>
</evidence>
<dbReference type="NCBIfam" id="TIGR01227">
    <property type="entry name" value="hutG"/>
    <property type="match status" value="1"/>
</dbReference>
<keyword evidence="10" id="KW-1185">Reference proteome</keyword>
<keyword evidence="4 5" id="KW-0464">Manganese</keyword>
<evidence type="ECO:0000256" key="8">
    <source>
        <dbReference type="PROSITE-ProRule" id="PRU00742"/>
    </source>
</evidence>
<feature type="binding site" evidence="5 7">
    <location>
        <position position="243"/>
    </location>
    <ligand>
        <name>Mn(2+)</name>
        <dbReference type="ChEBI" id="CHEBI:29035"/>
        <label>1</label>
    </ligand>
</feature>
<feature type="binding site" evidence="5 7">
    <location>
        <position position="152"/>
    </location>
    <ligand>
        <name>Mn(2+)</name>
        <dbReference type="ChEBI" id="CHEBI:29035"/>
        <label>1</label>
    </ligand>
</feature>
<dbReference type="GO" id="GO:0019557">
    <property type="term" value="P:L-histidine catabolic process to glutamate and formate"/>
    <property type="evidence" value="ECO:0007669"/>
    <property type="project" value="UniProtKB-UniPathway"/>
</dbReference>
<feature type="binding site" evidence="5 7">
    <location>
        <position position="156"/>
    </location>
    <ligand>
        <name>Mn(2+)</name>
        <dbReference type="ChEBI" id="CHEBI:29035"/>
        <label>1</label>
    </ligand>
</feature>
<dbReference type="GO" id="GO:0030145">
    <property type="term" value="F:manganese ion binding"/>
    <property type="evidence" value="ECO:0007669"/>
    <property type="project" value="UniProtKB-UniRule"/>
</dbReference>
<reference evidence="10" key="1">
    <citation type="submission" date="2017-06" db="EMBL/GenBank/DDBJ databases">
        <authorList>
            <person name="Varghese N."/>
            <person name="Submissions S."/>
        </authorList>
    </citation>
    <scope>NUCLEOTIDE SEQUENCE [LARGE SCALE GENOMIC DNA]</scope>
    <source>
        <strain evidence="10">CIP 108523</strain>
    </source>
</reference>
<dbReference type="GO" id="GO:0019556">
    <property type="term" value="P:L-histidine catabolic process to glutamate and formamide"/>
    <property type="evidence" value="ECO:0007669"/>
    <property type="project" value="UniProtKB-UniRule"/>
</dbReference>
<organism evidence="9 10">
    <name type="scientific">Pseudomonas segetis</name>
    <dbReference type="NCBI Taxonomy" id="298908"/>
    <lineage>
        <taxon>Bacteria</taxon>
        <taxon>Pseudomonadati</taxon>
        <taxon>Pseudomonadota</taxon>
        <taxon>Gammaproteobacteria</taxon>
        <taxon>Pseudomonadales</taxon>
        <taxon>Pseudomonadaceae</taxon>
        <taxon>Pseudomonas</taxon>
    </lineage>
</organism>
<dbReference type="RefSeq" id="WP_089359294.1">
    <property type="nucleotide sequence ID" value="NZ_FZOG01000002.1"/>
</dbReference>
<dbReference type="EMBL" id="FZOG01000002">
    <property type="protein sequence ID" value="SNS14250.1"/>
    <property type="molecule type" value="Genomic_DNA"/>
</dbReference>
<dbReference type="GO" id="GO:0008783">
    <property type="term" value="F:agmatinase activity"/>
    <property type="evidence" value="ECO:0007669"/>
    <property type="project" value="TreeGrafter"/>
</dbReference>
<proteinExistence type="inferred from homology"/>
<dbReference type="PROSITE" id="PS51409">
    <property type="entry name" value="ARGINASE_2"/>
    <property type="match status" value="1"/>
</dbReference>
<dbReference type="PANTHER" id="PTHR11358">
    <property type="entry name" value="ARGINASE/AGMATINASE"/>
    <property type="match status" value="1"/>
</dbReference>
<gene>
    <name evidence="9" type="ORF">SAMN05216255_1465</name>
</gene>
<comment type="catalytic activity">
    <reaction evidence="5">
        <text>N-formimidoyl-L-glutamate + H2O = formamide + L-glutamate</text>
        <dbReference type="Rhea" id="RHEA:22492"/>
        <dbReference type="ChEBI" id="CHEBI:15377"/>
        <dbReference type="ChEBI" id="CHEBI:16397"/>
        <dbReference type="ChEBI" id="CHEBI:29985"/>
        <dbReference type="ChEBI" id="CHEBI:58928"/>
        <dbReference type="EC" id="3.5.3.8"/>
    </reaction>
</comment>
<feature type="binding site" evidence="5">
    <location>
        <position position="152"/>
    </location>
    <ligand>
        <name>Mn(2+)</name>
        <dbReference type="ChEBI" id="CHEBI:29035"/>
        <label>2</label>
    </ligand>
</feature>
<evidence type="ECO:0000256" key="5">
    <source>
        <dbReference type="HAMAP-Rule" id="MF_00737"/>
    </source>
</evidence>
<feature type="binding site" evidence="7">
    <location>
        <position position="245"/>
    </location>
    <ligand>
        <name>Mn(2+)</name>
        <dbReference type="ChEBI" id="CHEBI:29035"/>
        <label>1</label>
    </ligand>
</feature>
<feature type="binding site" evidence="5">
    <location>
        <position position="154"/>
    </location>
    <ligand>
        <name>Mn(2+)</name>
        <dbReference type="ChEBI" id="CHEBI:29035"/>
        <label>2</label>
    </ligand>
</feature>
<dbReference type="UniPathway" id="UPA00379">
    <property type="reaction ID" value="UER00552"/>
</dbReference>